<keyword evidence="2" id="KW-1185">Reference proteome</keyword>
<proteinExistence type="predicted"/>
<organism evidence="1 2">
    <name type="scientific">Streptomyces zaomyceticus</name>
    <dbReference type="NCBI Taxonomy" id="68286"/>
    <lineage>
        <taxon>Bacteria</taxon>
        <taxon>Bacillati</taxon>
        <taxon>Actinomycetota</taxon>
        <taxon>Actinomycetes</taxon>
        <taxon>Kitasatosporales</taxon>
        <taxon>Streptomycetaceae</taxon>
        <taxon>Streptomyces</taxon>
    </lineage>
</organism>
<reference evidence="1 2" key="1">
    <citation type="submission" date="2022-10" db="EMBL/GenBank/DDBJ databases">
        <title>The complete genomes of actinobacterial strains from the NBC collection.</title>
        <authorList>
            <person name="Joergensen T.S."/>
            <person name="Alvarez Arevalo M."/>
            <person name="Sterndorff E.B."/>
            <person name="Faurdal D."/>
            <person name="Vuksanovic O."/>
            <person name="Mourched A.-S."/>
            <person name="Charusanti P."/>
            <person name="Shaw S."/>
            <person name="Blin K."/>
            <person name="Weber T."/>
        </authorList>
    </citation>
    <scope>NUCLEOTIDE SEQUENCE [LARGE SCALE GENOMIC DNA]</scope>
    <source>
        <strain evidence="1 2">NBC_00123</strain>
    </source>
</reference>
<dbReference type="Proteomes" id="UP001622594">
    <property type="component" value="Chromosome"/>
</dbReference>
<dbReference type="EMBL" id="CP108188">
    <property type="protein sequence ID" value="WTR73814.1"/>
    <property type="molecule type" value="Genomic_DNA"/>
</dbReference>
<name>A0ABZ1LH94_9ACTN</name>
<dbReference type="RefSeq" id="WP_406336629.1">
    <property type="nucleotide sequence ID" value="NZ_CP108188.1"/>
</dbReference>
<sequence length="161" mass="17475">MNDLIAFLRARLDEDAAAARAATPGPWWYNPRKQWLDGEAFESYDLAKGQEFVGYGGPHPFTGAVAGTGPADHSQSMADAAHIARHDPARVLAEVDAKRRLLDEILWYESMQDGDCGCGHGPDAIAAGECKLGGGPDRITAFRILALPYAAHPDYQDAWRP</sequence>
<gene>
    <name evidence="1" type="ORF">OG814_33275</name>
</gene>
<protein>
    <submittedName>
        <fullName evidence="1">DUF6221 family protein</fullName>
    </submittedName>
</protein>
<dbReference type="InterPro" id="IPR046193">
    <property type="entry name" value="DUF6221"/>
</dbReference>
<evidence type="ECO:0000313" key="2">
    <source>
        <dbReference type="Proteomes" id="UP001622594"/>
    </source>
</evidence>
<dbReference type="Pfam" id="PF19730">
    <property type="entry name" value="DUF6221"/>
    <property type="match status" value="1"/>
</dbReference>
<evidence type="ECO:0000313" key="1">
    <source>
        <dbReference type="EMBL" id="WTR73814.1"/>
    </source>
</evidence>
<accession>A0ABZ1LH94</accession>